<name>A0ABN9RGV0_9DINO</name>
<protein>
    <recommendedName>
        <fullName evidence="8">Ferredoxin</fullName>
    </recommendedName>
</protein>
<evidence type="ECO:0000256" key="6">
    <source>
        <dbReference type="ARBA" id="ARBA00023004"/>
    </source>
</evidence>
<sequence length="232" mass="24959">MAAHSVLARAGRQRRRLVAPRGAAPAAIALGLAGLSAGFSALPLRALRPAGAGTPRHPRSPRCRVAARVSHRVTLEMPGGKVVEFDCPETSTILGEAEELGYELPYSCLTGQCSVCTGRVLDGGEVDQSKQTFLTEEQVEDSYVLTCVCYPRSDVRLQTHCDSDVAAFKAFEGGWCLVVAQRQLRTASCLRVAADSNRACLIDTCGRCREVRWGLARSLRFLPPVGIVALSF</sequence>
<evidence type="ECO:0000256" key="1">
    <source>
        <dbReference type="ARBA" id="ARBA00007874"/>
    </source>
</evidence>
<dbReference type="Gene3D" id="3.10.20.30">
    <property type="match status" value="1"/>
</dbReference>
<comment type="similarity">
    <text evidence="1 8">Belongs to the 2Fe2S plant-type ferredoxin family.</text>
</comment>
<keyword evidence="6 8" id="KW-0408">Iron</keyword>
<dbReference type="InterPro" id="IPR036010">
    <property type="entry name" value="2Fe-2S_ferredoxin-like_sf"/>
</dbReference>
<evidence type="ECO:0000256" key="7">
    <source>
        <dbReference type="ARBA" id="ARBA00023014"/>
    </source>
</evidence>
<evidence type="ECO:0000313" key="11">
    <source>
        <dbReference type="Proteomes" id="UP001189429"/>
    </source>
</evidence>
<keyword evidence="4 8" id="KW-0479">Metal-binding</keyword>
<evidence type="ECO:0000259" key="9">
    <source>
        <dbReference type="PROSITE" id="PS51085"/>
    </source>
</evidence>
<comment type="caution">
    <text evidence="10">The sequence shown here is derived from an EMBL/GenBank/DDBJ whole genome shotgun (WGS) entry which is preliminary data.</text>
</comment>
<evidence type="ECO:0000313" key="10">
    <source>
        <dbReference type="EMBL" id="CAK0817712.1"/>
    </source>
</evidence>
<keyword evidence="5 8" id="KW-0249">Electron transport</keyword>
<evidence type="ECO:0000256" key="3">
    <source>
        <dbReference type="ARBA" id="ARBA00022714"/>
    </source>
</evidence>
<keyword evidence="2 8" id="KW-0813">Transport</keyword>
<dbReference type="SUPFAM" id="SSF54292">
    <property type="entry name" value="2Fe-2S ferredoxin-like"/>
    <property type="match status" value="1"/>
</dbReference>
<evidence type="ECO:0000256" key="8">
    <source>
        <dbReference type="RuleBase" id="RU364001"/>
    </source>
</evidence>
<dbReference type="InterPro" id="IPR012675">
    <property type="entry name" value="Beta-grasp_dom_sf"/>
</dbReference>
<dbReference type="InterPro" id="IPR006058">
    <property type="entry name" value="2Fe2S_fd_BS"/>
</dbReference>
<dbReference type="Pfam" id="PF00111">
    <property type="entry name" value="Fer2"/>
    <property type="match status" value="1"/>
</dbReference>
<reference evidence="10" key="1">
    <citation type="submission" date="2023-10" db="EMBL/GenBank/DDBJ databases">
        <authorList>
            <person name="Chen Y."/>
            <person name="Shah S."/>
            <person name="Dougan E. K."/>
            <person name="Thang M."/>
            <person name="Chan C."/>
        </authorList>
    </citation>
    <scope>NUCLEOTIDE SEQUENCE [LARGE SCALE GENOMIC DNA]</scope>
</reference>
<keyword evidence="7 8" id="KW-0411">Iron-sulfur</keyword>
<dbReference type="CDD" id="cd00207">
    <property type="entry name" value="fer2"/>
    <property type="match status" value="1"/>
</dbReference>
<dbReference type="InterPro" id="IPR001041">
    <property type="entry name" value="2Fe-2S_ferredoxin-type"/>
</dbReference>
<comment type="cofactor">
    <cofactor evidence="8">
        <name>[2Fe-2S] cluster</name>
        <dbReference type="ChEBI" id="CHEBI:190135"/>
    </cofactor>
    <text evidence="8">Binds 1 [2Fe-2S] cluster.</text>
</comment>
<dbReference type="PROSITE" id="PS00197">
    <property type="entry name" value="2FE2S_FER_1"/>
    <property type="match status" value="1"/>
</dbReference>
<keyword evidence="11" id="KW-1185">Reference proteome</keyword>
<feature type="domain" description="2Fe-2S ferredoxin-type" evidence="9">
    <location>
        <begin position="71"/>
        <end position="163"/>
    </location>
</feature>
<evidence type="ECO:0000256" key="5">
    <source>
        <dbReference type="ARBA" id="ARBA00022982"/>
    </source>
</evidence>
<evidence type="ECO:0000256" key="2">
    <source>
        <dbReference type="ARBA" id="ARBA00022448"/>
    </source>
</evidence>
<dbReference type="PANTHER" id="PTHR43112">
    <property type="entry name" value="FERREDOXIN"/>
    <property type="match status" value="1"/>
</dbReference>
<comment type="function">
    <text evidence="8">Ferredoxins are iron-sulfur proteins that transfer electrons in a wide variety of metabolic reactions.</text>
</comment>
<dbReference type="InterPro" id="IPR010241">
    <property type="entry name" value="Fd_pln"/>
</dbReference>
<accession>A0ABN9RGV0</accession>
<dbReference type="PROSITE" id="PS51085">
    <property type="entry name" value="2FE2S_FER_2"/>
    <property type="match status" value="1"/>
</dbReference>
<dbReference type="Proteomes" id="UP001189429">
    <property type="component" value="Unassembled WGS sequence"/>
</dbReference>
<evidence type="ECO:0000256" key="4">
    <source>
        <dbReference type="ARBA" id="ARBA00022723"/>
    </source>
</evidence>
<dbReference type="EMBL" id="CAUYUJ010006535">
    <property type="protein sequence ID" value="CAK0817712.1"/>
    <property type="molecule type" value="Genomic_DNA"/>
</dbReference>
<gene>
    <name evidence="10" type="ORF">PCOR1329_LOCUS20221</name>
</gene>
<keyword evidence="3 8" id="KW-0001">2Fe-2S</keyword>
<proteinExistence type="inferred from homology"/>
<dbReference type="PANTHER" id="PTHR43112:SF3">
    <property type="entry name" value="FERREDOXIN-2, CHLOROPLASTIC"/>
    <property type="match status" value="1"/>
</dbReference>
<organism evidence="10 11">
    <name type="scientific">Prorocentrum cordatum</name>
    <dbReference type="NCBI Taxonomy" id="2364126"/>
    <lineage>
        <taxon>Eukaryota</taxon>
        <taxon>Sar</taxon>
        <taxon>Alveolata</taxon>
        <taxon>Dinophyceae</taxon>
        <taxon>Prorocentrales</taxon>
        <taxon>Prorocentraceae</taxon>
        <taxon>Prorocentrum</taxon>
    </lineage>
</organism>
<dbReference type="NCBIfam" id="TIGR02008">
    <property type="entry name" value="fdx_plant"/>
    <property type="match status" value="1"/>
</dbReference>